<dbReference type="AlphaFoldDB" id="A0A9P4PBR7"/>
<accession>A0A9P4PBR7</accession>
<dbReference type="PANTHER" id="PTHR37542:SF3">
    <property type="entry name" value="PRION-INHIBITION AND PROPAGATION HELO DOMAIN-CONTAINING PROTEIN"/>
    <property type="match status" value="1"/>
</dbReference>
<keyword evidence="2" id="KW-1185">Reference proteome</keyword>
<protein>
    <recommendedName>
        <fullName evidence="3">Protein kinase domain-containing protein</fullName>
    </recommendedName>
</protein>
<dbReference type="Proteomes" id="UP000799764">
    <property type="component" value="Unassembled WGS sequence"/>
</dbReference>
<organism evidence="1 2">
    <name type="scientific">Karstenula rhodostoma CBS 690.94</name>
    <dbReference type="NCBI Taxonomy" id="1392251"/>
    <lineage>
        <taxon>Eukaryota</taxon>
        <taxon>Fungi</taxon>
        <taxon>Dikarya</taxon>
        <taxon>Ascomycota</taxon>
        <taxon>Pezizomycotina</taxon>
        <taxon>Dothideomycetes</taxon>
        <taxon>Pleosporomycetidae</taxon>
        <taxon>Pleosporales</taxon>
        <taxon>Massarineae</taxon>
        <taxon>Didymosphaeriaceae</taxon>
        <taxon>Karstenula</taxon>
    </lineage>
</organism>
<sequence>MQSNQSLSYTPYLKGFEHARAVTDITDREPLPDPENDVYRHPNRRGRETFRVDFHPIHDMYAVGTVLVEIGFNKPRVDAIKKTKDTPSPDMSAILNMSYVTYTMIKYMGSDADEDV</sequence>
<dbReference type="OrthoDB" id="1911848at2759"/>
<evidence type="ECO:0000313" key="1">
    <source>
        <dbReference type="EMBL" id="KAF2440189.1"/>
    </source>
</evidence>
<evidence type="ECO:0000313" key="2">
    <source>
        <dbReference type="Proteomes" id="UP000799764"/>
    </source>
</evidence>
<dbReference type="EMBL" id="MU001508">
    <property type="protein sequence ID" value="KAF2440189.1"/>
    <property type="molecule type" value="Genomic_DNA"/>
</dbReference>
<name>A0A9P4PBR7_9PLEO</name>
<reference evidence="1" key="1">
    <citation type="journal article" date="2020" name="Stud. Mycol.">
        <title>101 Dothideomycetes genomes: a test case for predicting lifestyles and emergence of pathogens.</title>
        <authorList>
            <person name="Haridas S."/>
            <person name="Albert R."/>
            <person name="Binder M."/>
            <person name="Bloem J."/>
            <person name="Labutti K."/>
            <person name="Salamov A."/>
            <person name="Andreopoulos B."/>
            <person name="Baker S."/>
            <person name="Barry K."/>
            <person name="Bills G."/>
            <person name="Bluhm B."/>
            <person name="Cannon C."/>
            <person name="Castanera R."/>
            <person name="Culley D."/>
            <person name="Daum C."/>
            <person name="Ezra D."/>
            <person name="Gonzalez J."/>
            <person name="Henrissat B."/>
            <person name="Kuo A."/>
            <person name="Liang C."/>
            <person name="Lipzen A."/>
            <person name="Lutzoni F."/>
            <person name="Magnuson J."/>
            <person name="Mondo S."/>
            <person name="Nolan M."/>
            <person name="Ohm R."/>
            <person name="Pangilinan J."/>
            <person name="Park H.-J."/>
            <person name="Ramirez L."/>
            <person name="Alfaro M."/>
            <person name="Sun H."/>
            <person name="Tritt A."/>
            <person name="Yoshinaga Y."/>
            <person name="Zwiers L.-H."/>
            <person name="Turgeon B."/>
            <person name="Goodwin S."/>
            <person name="Spatafora J."/>
            <person name="Crous P."/>
            <person name="Grigoriev I."/>
        </authorList>
    </citation>
    <scope>NUCLEOTIDE SEQUENCE</scope>
    <source>
        <strain evidence="1">CBS 690.94</strain>
    </source>
</reference>
<proteinExistence type="predicted"/>
<evidence type="ECO:0008006" key="3">
    <source>
        <dbReference type="Google" id="ProtNLM"/>
    </source>
</evidence>
<dbReference type="PANTHER" id="PTHR37542">
    <property type="entry name" value="HELO DOMAIN-CONTAINING PROTEIN-RELATED"/>
    <property type="match status" value="1"/>
</dbReference>
<comment type="caution">
    <text evidence="1">The sequence shown here is derived from an EMBL/GenBank/DDBJ whole genome shotgun (WGS) entry which is preliminary data.</text>
</comment>
<gene>
    <name evidence="1" type="ORF">P171DRAFT_119600</name>
</gene>